<feature type="domain" description="Condensation" evidence="2">
    <location>
        <begin position="33"/>
        <end position="441"/>
    </location>
</feature>
<feature type="region of interest" description="Disordered" evidence="1">
    <location>
        <begin position="212"/>
        <end position="237"/>
    </location>
</feature>
<comment type="caution">
    <text evidence="3">The sequence shown here is derived from an EMBL/GenBank/DDBJ whole genome shotgun (WGS) entry which is preliminary data.</text>
</comment>
<name>A0ABW6X5Y5_9ACTN</name>
<accession>A0ABW6X5Y5</accession>
<dbReference type="Gene3D" id="3.30.559.10">
    <property type="entry name" value="Chloramphenicol acetyltransferase-like domain"/>
    <property type="match status" value="1"/>
</dbReference>
<proteinExistence type="predicted"/>
<evidence type="ECO:0000313" key="4">
    <source>
        <dbReference type="Proteomes" id="UP001602322"/>
    </source>
</evidence>
<evidence type="ECO:0000256" key="1">
    <source>
        <dbReference type="SAM" id="MobiDB-lite"/>
    </source>
</evidence>
<dbReference type="EMBL" id="JBIBEG010000004">
    <property type="protein sequence ID" value="MFF5897490.1"/>
    <property type="molecule type" value="Genomic_DNA"/>
</dbReference>
<sequence>MNDALATRLAALGPEQRARLRAALPQQRPDSGELTPGQLRLWQVHHQVEGRPVDVVCQAVRLSGAPVDLGLLAERVRGFVTAHEALRTTFETSGDGTVRRVVHRELAPRLSRIRCADEAEAHAAAGRLAAEPFDLATGPLLRVALAEGPAAGLAWVLVAVHNLVFDAWSFELLLDELARETATPAPSRPFGSFVHDQASWLRGPDGRAGAAHWAAETADAPAPLPTDRPRDGRTRRTGKRIGFTLPASVADAVAASAKKEAATAYTGWLAVAWAAFAEFGGSEDTLLGTFTTGRNRPGTETVVGYLLNVLPVRLRDSGTGSHRDRVRAVRTATRAGLKHASYPGELIDAGRRVAGTHPLLDAVFVFDNLGADERRIQGAHVTTTDLDKGTARFDLTLAVYPGPDGVAGWLEFDTGLYDEATVRRLAERFTALAHTVAQEADQ</sequence>
<dbReference type="Pfam" id="PF00668">
    <property type="entry name" value="Condensation"/>
    <property type="match status" value="1"/>
</dbReference>
<dbReference type="PANTHER" id="PTHR45527">
    <property type="entry name" value="NONRIBOSOMAL PEPTIDE SYNTHETASE"/>
    <property type="match status" value="1"/>
</dbReference>
<dbReference type="PANTHER" id="PTHR45527:SF1">
    <property type="entry name" value="FATTY ACID SYNTHASE"/>
    <property type="match status" value="1"/>
</dbReference>
<protein>
    <submittedName>
        <fullName evidence="3">Condensation domain-containing protein</fullName>
    </submittedName>
</protein>
<keyword evidence="4" id="KW-1185">Reference proteome</keyword>
<evidence type="ECO:0000313" key="3">
    <source>
        <dbReference type="EMBL" id="MFF5897490.1"/>
    </source>
</evidence>
<dbReference type="SUPFAM" id="SSF52777">
    <property type="entry name" value="CoA-dependent acyltransferases"/>
    <property type="match status" value="2"/>
</dbReference>
<dbReference type="InterPro" id="IPR023213">
    <property type="entry name" value="CAT-like_dom_sf"/>
</dbReference>
<dbReference type="Proteomes" id="UP001602322">
    <property type="component" value="Unassembled WGS sequence"/>
</dbReference>
<gene>
    <name evidence="3" type="ORF">ACFY8O_16355</name>
</gene>
<reference evidence="3 4" key="1">
    <citation type="submission" date="2024-10" db="EMBL/GenBank/DDBJ databases">
        <title>The Natural Products Discovery Center: Release of the First 8490 Sequenced Strains for Exploring Actinobacteria Biosynthetic Diversity.</title>
        <authorList>
            <person name="Kalkreuter E."/>
            <person name="Kautsar S.A."/>
            <person name="Yang D."/>
            <person name="Bader C.D."/>
            <person name="Teijaro C.N."/>
            <person name="Fluegel L."/>
            <person name="Davis C.M."/>
            <person name="Simpson J.R."/>
            <person name="Lauterbach L."/>
            <person name="Steele A.D."/>
            <person name="Gui C."/>
            <person name="Meng S."/>
            <person name="Li G."/>
            <person name="Viehrig K."/>
            <person name="Ye F."/>
            <person name="Su P."/>
            <person name="Kiefer A.F."/>
            <person name="Nichols A."/>
            <person name="Cepeda A.J."/>
            <person name="Yan W."/>
            <person name="Fan B."/>
            <person name="Jiang Y."/>
            <person name="Adhikari A."/>
            <person name="Zheng C.-J."/>
            <person name="Schuster L."/>
            <person name="Cowan T.M."/>
            <person name="Smanski M.J."/>
            <person name="Chevrette M.G."/>
            <person name="De Carvalho L.P.S."/>
            <person name="Shen B."/>
        </authorList>
    </citation>
    <scope>NUCLEOTIDE SEQUENCE [LARGE SCALE GENOMIC DNA]</scope>
    <source>
        <strain evidence="3 4">NPDC012540</strain>
    </source>
</reference>
<dbReference type="RefSeq" id="WP_387902689.1">
    <property type="nucleotide sequence ID" value="NZ_JBIBEG010000004.1"/>
</dbReference>
<evidence type="ECO:0000259" key="2">
    <source>
        <dbReference type="Pfam" id="PF00668"/>
    </source>
</evidence>
<dbReference type="InterPro" id="IPR001242">
    <property type="entry name" value="Condensation_dom"/>
</dbReference>
<dbReference type="Gene3D" id="3.30.559.30">
    <property type="entry name" value="Nonribosomal peptide synthetase, condensation domain"/>
    <property type="match status" value="1"/>
</dbReference>
<organism evidence="3 4">
    <name type="scientific">Streptomyces argenteolus</name>
    <dbReference type="NCBI Taxonomy" id="67274"/>
    <lineage>
        <taxon>Bacteria</taxon>
        <taxon>Bacillati</taxon>
        <taxon>Actinomycetota</taxon>
        <taxon>Actinomycetes</taxon>
        <taxon>Kitasatosporales</taxon>
        <taxon>Streptomycetaceae</taxon>
        <taxon>Streptomyces</taxon>
    </lineage>
</organism>